<evidence type="ECO:0000313" key="1">
    <source>
        <dbReference type="EMBL" id="MBW87265.1"/>
    </source>
</evidence>
<reference evidence="1" key="1">
    <citation type="submission" date="2018-02" db="EMBL/GenBank/DDBJ databases">
        <title>Rhizophora mucronata_Transcriptome.</title>
        <authorList>
            <person name="Meera S.P."/>
            <person name="Sreeshan A."/>
            <person name="Augustine A."/>
        </authorList>
    </citation>
    <scope>NUCLEOTIDE SEQUENCE</scope>
    <source>
        <tissue evidence="1">Leaf</tissue>
    </source>
</reference>
<proteinExistence type="predicted"/>
<name>A0A2P2J1A6_RHIMU</name>
<protein>
    <submittedName>
        <fullName evidence="1">Uncharacterized protein</fullName>
    </submittedName>
</protein>
<dbReference type="EMBL" id="GGEC01006782">
    <property type="protein sequence ID" value="MBW87265.1"/>
    <property type="molecule type" value="Transcribed_RNA"/>
</dbReference>
<sequence>MLSLITYMDDTFCSDFKIGGIPFSGVHDCTLL</sequence>
<dbReference type="AlphaFoldDB" id="A0A2P2J1A6"/>
<organism evidence="1">
    <name type="scientific">Rhizophora mucronata</name>
    <name type="common">Asiatic mangrove</name>
    <dbReference type="NCBI Taxonomy" id="61149"/>
    <lineage>
        <taxon>Eukaryota</taxon>
        <taxon>Viridiplantae</taxon>
        <taxon>Streptophyta</taxon>
        <taxon>Embryophyta</taxon>
        <taxon>Tracheophyta</taxon>
        <taxon>Spermatophyta</taxon>
        <taxon>Magnoliopsida</taxon>
        <taxon>eudicotyledons</taxon>
        <taxon>Gunneridae</taxon>
        <taxon>Pentapetalae</taxon>
        <taxon>rosids</taxon>
        <taxon>fabids</taxon>
        <taxon>Malpighiales</taxon>
        <taxon>Rhizophoraceae</taxon>
        <taxon>Rhizophora</taxon>
    </lineage>
</organism>
<accession>A0A2P2J1A6</accession>